<sequence>MHFLQRWSVGTDMDTCFDTGLGTGMVALALNTAFGTGVYHLKGFCAGVDACAVLAPTRVLALTWTLASTQIG</sequence>
<comment type="caution">
    <text evidence="1">The sequence shown here is derived from an EMBL/GenBank/DDBJ whole genome shotgun (WGS) entry which is preliminary data.</text>
</comment>
<proteinExistence type="predicted"/>
<dbReference type="Proteomes" id="UP000603453">
    <property type="component" value="Unassembled WGS sequence"/>
</dbReference>
<reference evidence="1" key="1">
    <citation type="submission" date="2020-12" db="EMBL/GenBank/DDBJ databases">
        <title>Metabolic potential, ecology and presence of endohyphal bacteria is reflected in genomic diversity of Mucoromycotina.</title>
        <authorList>
            <person name="Muszewska A."/>
            <person name="Okrasinska A."/>
            <person name="Steczkiewicz K."/>
            <person name="Drgas O."/>
            <person name="Orlowska M."/>
            <person name="Perlinska-Lenart U."/>
            <person name="Aleksandrzak-Piekarczyk T."/>
            <person name="Szatraj K."/>
            <person name="Zielenkiewicz U."/>
            <person name="Pilsyk S."/>
            <person name="Malc E."/>
            <person name="Mieczkowski P."/>
            <person name="Kruszewska J.S."/>
            <person name="Biernat P."/>
            <person name="Pawlowska J."/>
        </authorList>
    </citation>
    <scope>NUCLEOTIDE SEQUENCE</scope>
    <source>
        <strain evidence="1">WA0000017839</strain>
    </source>
</reference>
<organism evidence="1 2">
    <name type="scientific">Mucor saturninus</name>
    <dbReference type="NCBI Taxonomy" id="64648"/>
    <lineage>
        <taxon>Eukaryota</taxon>
        <taxon>Fungi</taxon>
        <taxon>Fungi incertae sedis</taxon>
        <taxon>Mucoromycota</taxon>
        <taxon>Mucoromycotina</taxon>
        <taxon>Mucoromycetes</taxon>
        <taxon>Mucorales</taxon>
        <taxon>Mucorineae</taxon>
        <taxon>Mucoraceae</taxon>
        <taxon>Mucor</taxon>
    </lineage>
</organism>
<accession>A0A8H7RCJ9</accession>
<name>A0A8H7RCJ9_9FUNG</name>
<evidence type="ECO:0000313" key="2">
    <source>
        <dbReference type="Proteomes" id="UP000603453"/>
    </source>
</evidence>
<protein>
    <submittedName>
        <fullName evidence="1">Uncharacterized protein</fullName>
    </submittedName>
</protein>
<keyword evidence="2" id="KW-1185">Reference proteome</keyword>
<evidence type="ECO:0000313" key="1">
    <source>
        <dbReference type="EMBL" id="KAG2207238.1"/>
    </source>
</evidence>
<dbReference type="EMBL" id="JAEPRD010000026">
    <property type="protein sequence ID" value="KAG2207238.1"/>
    <property type="molecule type" value="Genomic_DNA"/>
</dbReference>
<dbReference type="AlphaFoldDB" id="A0A8H7RCJ9"/>
<gene>
    <name evidence="1" type="ORF">INT47_012291</name>
</gene>